<protein>
    <recommendedName>
        <fullName evidence="2">protein-tyrosine-phosphatase</fullName>
        <ecNumber evidence="2">3.1.3.48</ecNumber>
    </recommendedName>
</protein>
<keyword evidence="4" id="KW-0904">Protein phosphatase</keyword>
<dbReference type="Pfam" id="PF01451">
    <property type="entry name" value="LMWPc"/>
    <property type="match status" value="1"/>
</dbReference>
<keyword evidence="8" id="KW-1185">Reference proteome</keyword>
<dbReference type="GO" id="GO:0004725">
    <property type="term" value="F:protein tyrosine phosphatase activity"/>
    <property type="evidence" value="ECO:0007669"/>
    <property type="project" value="UniProtKB-EC"/>
</dbReference>
<evidence type="ECO:0000259" key="6">
    <source>
        <dbReference type="SMART" id="SM00226"/>
    </source>
</evidence>
<evidence type="ECO:0000313" key="8">
    <source>
        <dbReference type="Proteomes" id="UP000199012"/>
    </source>
</evidence>
<feature type="domain" description="Phosphotyrosine protein phosphatase I" evidence="6">
    <location>
        <begin position="8"/>
        <end position="169"/>
    </location>
</feature>
<dbReference type="PRINTS" id="PR00719">
    <property type="entry name" value="LMWPTPASE"/>
</dbReference>
<name>A0A1I1A9E6_9CELL</name>
<evidence type="ECO:0000256" key="2">
    <source>
        <dbReference type="ARBA" id="ARBA00013064"/>
    </source>
</evidence>
<dbReference type="InterPro" id="IPR036196">
    <property type="entry name" value="Ptyr_pPase_sf"/>
</dbReference>
<dbReference type="InterPro" id="IPR050438">
    <property type="entry name" value="LMW_PTPase"/>
</dbReference>
<evidence type="ECO:0000256" key="5">
    <source>
        <dbReference type="PIRSR" id="PIRSR617867-1"/>
    </source>
</evidence>
<dbReference type="SMART" id="SM00226">
    <property type="entry name" value="LMWPc"/>
    <property type="match status" value="1"/>
</dbReference>
<dbReference type="SUPFAM" id="SSF52788">
    <property type="entry name" value="Phosphotyrosine protein phosphatases I"/>
    <property type="match status" value="1"/>
</dbReference>
<sequence>MTSTPEPYRVMTVCTGNICRSPMAEVVLRERLREAGLADRVLVDSSGISDEENGNPVDRRARQVLQAHGYPVLEGHRAHAVATSEVVERDLLLAMTAQHVKALRHLADHAGAETTKVRMLRSFDPDAPRVEPGGRESRLDIADPWYGGIEDFEVTLQEVEAAADGVVAYVRSQLEARDAGGGA</sequence>
<dbReference type="Proteomes" id="UP000199012">
    <property type="component" value="Unassembled WGS sequence"/>
</dbReference>
<dbReference type="AlphaFoldDB" id="A0A1I1A9E6"/>
<keyword evidence="3" id="KW-0378">Hydrolase</keyword>
<accession>A0A1I1A9E6</accession>
<dbReference type="PANTHER" id="PTHR11717:SF7">
    <property type="entry name" value="LOW MOLECULAR WEIGHT PHOSPHOTYROSINE PROTEIN PHOSPHATASE"/>
    <property type="match status" value="1"/>
</dbReference>
<feature type="active site" description="Nucleophile" evidence="5">
    <location>
        <position position="14"/>
    </location>
</feature>
<evidence type="ECO:0000256" key="1">
    <source>
        <dbReference type="ARBA" id="ARBA00011063"/>
    </source>
</evidence>
<reference evidence="7 8" key="1">
    <citation type="submission" date="2016-10" db="EMBL/GenBank/DDBJ databases">
        <authorList>
            <person name="de Groot N.N."/>
        </authorList>
    </citation>
    <scope>NUCLEOTIDE SEQUENCE [LARGE SCALE GENOMIC DNA]</scope>
    <source>
        <strain evidence="7 8">CGMCC 4.6945</strain>
    </source>
</reference>
<dbReference type="InterPro" id="IPR023485">
    <property type="entry name" value="Ptyr_pPase"/>
</dbReference>
<evidence type="ECO:0000256" key="3">
    <source>
        <dbReference type="ARBA" id="ARBA00022801"/>
    </source>
</evidence>
<feature type="active site" description="Proton donor" evidence="5">
    <location>
        <position position="143"/>
    </location>
</feature>
<gene>
    <name evidence="7" type="ORF">SAMN05421867_11634</name>
</gene>
<dbReference type="CDD" id="cd16343">
    <property type="entry name" value="LMWPTP"/>
    <property type="match status" value="1"/>
</dbReference>
<dbReference type="InterPro" id="IPR017867">
    <property type="entry name" value="Tyr_phospatase_low_mol_wt"/>
</dbReference>
<dbReference type="PANTHER" id="PTHR11717">
    <property type="entry name" value="LOW MOLECULAR WEIGHT PROTEIN TYROSINE PHOSPHATASE"/>
    <property type="match status" value="1"/>
</dbReference>
<proteinExistence type="inferred from homology"/>
<dbReference type="Gene3D" id="3.40.50.2300">
    <property type="match status" value="1"/>
</dbReference>
<evidence type="ECO:0000313" key="7">
    <source>
        <dbReference type="EMBL" id="SFB34601.1"/>
    </source>
</evidence>
<comment type="similarity">
    <text evidence="1">Belongs to the low molecular weight phosphotyrosine protein phosphatase family.</text>
</comment>
<feature type="active site" evidence="5">
    <location>
        <position position="20"/>
    </location>
</feature>
<dbReference type="EC" id="3.1.3.48" evidence="2"/>
<dbReference type="EMBL" id="FOKA01000016">
    <property type="protein sequence ID" value="SFB34601.1"/>
    <property type="molecule type" value="Genomic_DNA"/>
</dbReference>
<organism evidence="7 8">
    <name type="scientific">Cellulomonas marina</name>
    <dbReference type="NCBI Taxonomy" id="988821"/>
    <lineage>
        <taxon>Bacteria</taxon>
        <taxon>Bacillati</taxon>
        <taxon>Actinomycetota</taxon>
        <taxon>Actinomycetes</taxon>
        <taxon>Micrococcales</taxon>
        <taxon>Cellulomonadaceae</taxon>
        <taxon>Cellulomonas</taxon>
    </lineage>
</organism>
<dbReference type="STRING" id="988821.SAMN05421867_11634"/>
<evidence type="ECO:0000256" key="4">
    <source>
        <dbReference type="ARBA" id="ARBA00022912"/>
    </source>
</evidence>